<dbReference type="AlphaFoldDB" id="A0A7Y4NR51"/>
<name>A0A7Y4NR51_9BACT</name>
<dbReference type="SUPFAM" id="SSF48613">
    <property type="entry name" value="Heme oxygenase-like"/>
    <property type="match status" value="1"/>
</dbReference>
<dbReference type="EMBL" id="JABFJV010000035">
    <property type="protein sequence ID" value="NOK33336.1"/>
    <property type="molecule type" value="Genomic_DNA"/>
</dbReference>
<dbReference type="InterPro" id="IPR016084">
    <property type="entry name" value="Haem_Oase-like_multi-hlx"/>
</dbReference>
<gene>
    <name evidence="1" type="ORF">HMI49_09025</name>
</gene>
<protein>
    <recommendedName>
        <fullName evidence="3">Thiaminase-2/PQQC domain-containing protein</fullName>
    </recommendedName>
</protein>
<dbReference type="Gene3D" id="1.20.910.10">
    <property type="entry name" value="Heme oxygenase-like"/>
    <property type="match status" value="1"/>
</dbReference>
<dbReference type="Pfam" id="PF14518">
    <property type="entry name" value="Haem_oxygenas_2"/>
    <property type="match status" value="1"/>
</dbReference>
<organism evidence="1 2">
    <name type="scientific">Corallococcus exercitus</name>
    <dbReference type="NCBI Taxonomy" id="2316736"/>
    <lineage>
        <taxon>Bacteria</taxon>
        <taxon>Pseudomonadati</taxon>
        <taxon>Myxococcota</taxon>
        <taxon>Myxococcia</taxon>
        <taxon>Myxococcales</taxon>
        <taxon>Cystobacterineae</taxon>
        <taxon>Myxococcaceae</taxon>
        <taxon>Corallococcus</taxon>
    </lineage>
</organism>
<dbReference type="Proteomes" id="UP000563426">
    <property type="component" value="Unassembled WGS sequence"/>
</dbReference>
<proteinExistence type="predicted"/>
<dbReference type="RefSeq" id="WP_171433989.1">
    <property type="nucleotide sequence ID" value="NZ_JABFJV010000035.1"/>
</dbReference>
<accession>A0A7Y4NR51</accession>
<reference evidence="1 2" key="1">
    <citation type="submission" date="2020-05" db="EMBL/GenBank/DDBJ databases">
        <authorList>
            <person name="Whitworth D."/>
        </authorList>
    </citation>
    <scope>NUCLEOTIDE SEQUENCE [LARGE SCALE GENOMIC DNA]</scope>
    <source>
        <strain evidence="1 2">AB043B</strain>
    </source>
</reference>
<evidence type="ECO:0000313" key="2">
    <source>
        <dbReference type="Proteomes" id="UP000563426"/>
    </source>
</evidence>
<sequence length="335" mass="37362">MQPLQRNPREYPRFRQNILHLYSAAETARLFYASGQFELPLSDANKLMLIRGHCTGFNSVEEIAQKSGIPRQEVACIAEALADEGLLHGEESPGSSPTPGEVREALRKICSLWGDELRLLYIGNRFAAGDLPKPVLVGWLLEMYHYIRDCPLAIGYAASLARGPLKEVLLKYASEESGHESFVLKALMRLGLSREAVEASTPLVSTRLIGYTMRDLAQIAPGSMLLMAAMVEAQEFNPEGIQEFTNALIKAYDIPADALEPIFEHQKIDVEMGHAQLLDSNLDLIDITDRAVLDKLVDRLHDLKHAFELQNTEIAEYYSDCGRLVPRLPVAFQSI</sequence>
<comment type="caution">
    <text evidence="1">The sequence shown here is derived from an EMBL/GenBank/DDBJ whole genome shotgun (WGS) entry which is preliminary data.</text>
</comment>
<keyword evidence="2" id="KW-1185">Reference proteome</keyword>
<evidence type="ECO:0000313" key="1">
    <source>
        <dbReference type="EMBL" id="NOK33336.1"/>
    </source>
</evidence>
<evidence type="ECO:0008006" key="3">
    <source>
        <dbReference type="Google" id="ProtNLM"/>
    </source>
</evidence>